<feature type="domain" description="EAL" evidence="4">
    <location>
        <begin position="963"/>
        <end position="1216"/>
    </location>
</feature>
<dbReference type="CDD" id="cd00130">
    <property type="entry name" value="PAS"/>
    <property type="match status" value="4"/>
</dbReference>
<dbReference type="PANTHER" id="PTHR44757">
    <property type="entry name" value="DIGUANYLATE CYCLASE DGCP"/>
    <property type="match status" value="1"/>
</dbReference>
<dbReference type="SMART" id="SM00091">
    <property type="entry name" value="PAS"/>
    <property type="match status" value="4"/>
</dbReference>
<keyword evidence="1" id="KW-0472">Membrane</keyword>
<dbReference type="InterPro" id="IPR035965">
    <property type="entry name" value="PAS-like_dom_sf"/>
</dbReference>
<dbReference type="InterPro" id="IPR013656">
    <property type="entry name" value="PAS_4"/>
</dbReference>
<feature type="domain" description="GGDEF" evidence="5">
    <location>
        <begin position="822"/>
        <end position="955"/>
    </location>
</feature>
<feature type="domain" description="PAS" evidence="2">
    <location>
        <begin position="290"/>
        <end position="363"/>
    </location>
</feature>
<feature type="transmembrane region" description="Helical" evidence="1">
    <location>
        <begin position="122"/>
        <end position="142"/>
    </location>
</feature>
<dbReference type="PROSITE" id="PS50113">
    <property type="entry name" value="PAC"/>
    <property type="match status" value="3"/>
</dbReference>
<dbReference type="Gene3D" id="3.20.20.450">
    <property type="entry name" value="EAL domain"/>
    <property type="match status" value="1"/>
</dbReference>
<dbReference type="SUPFAM" id="SSF141868">
    <property type="entry name" value="EAL domain-like"/>
    <property type="match status" value="1"/>
</dbReference>
<dbReference type="Pfam" id="PF13426">
    <property type="entry name" value="PAS_9"/>
    <property type="match status" value="2"/>
</dbReference>
<dbReference type="SUPFAM" id="SSF55073">
    <property type="entry name" value="Nucleotide cyclase"/>
    <property type="match status" value="1"/>
</dbReference>
<keyword evidence="1" id="KW-0812">Transmembrane</keyword>
<name>A0ABU5ZE80_9BACL</name>
<keyword evidence="7" id="KW-1185">Reference proteome</keyword>
<accession>A0ABU5ZE80</accession>
<dbReference type="NCBIfam" id="TIGR00254">
    <property type="entry name" value="GGDEF"/>
    <property type="match status" value="1"/>
</dbReference>
<dbReference type="InterPro" id="IPR052155">
    <property type="entry name" value="Biofilm_reg_signaling"/>
</dbReference>
<dbReference type="InterPro" id="IPR000700">
    <property type="entry name" value="PAS-assoc_C"/>
</dbReference>
<evidence type="ECO:0000259" key="5">
    <source>
        <dbReference type="PROSITE" id="PS50887"/>
    </source>
</evidence>
<feature type="transmembrane region" description="Helical" evidence="1">
    <location>
        <begin position="21"/>
        <end position="37"/>
    </location>
</feature>
<dbReference type="InterPro" id="IPR001610">
    <property type="entry name" value="PAC"/>
</dbReference>
<dbReference type="RefSeq" id="WP_371752917.1">
    <property type="nucleotide sequence ID" value="NZ_JAYJLD010000004.1"/>
</dbReference>
<sequence>MSPDQKWSKVLLQLLLNQRRPGFMFLLFLILLFFWIIEPSYHVDVNAQIPYLSLHSILETFSIAVSIMIFGIIWHSYNRERAGNSILLACAFLMVGLIDLAHMIFYPGMPGLGISSNEETGIYYWLIARFLGSIALLLAAILPWRPFRSRYTRYVFLFGSLILVACVYWSGLFYENFFPKTFVPGAGLTPFKMGTEYLISAIHAVTALILASRFGNDRPFDISHLLTSVIVMGMSEIWFTIYNSATDIYNLMGHVYKIIAYYFLYRAVFVDSVQEPFRRLYQSEYLLRKNEEWLSTTLRSIGDAVIATDSQERVVFLNPVAEHLTGWTMKDAEGQKLNDIFRIVNETTREKVESPVEKVLREGKIVGLANHTVLISKDGTEFPIDDSAAPICDIQGNIMGVVLVFRDISERKRMEKRLRVKKEQLESFVKHTADVIAIFDLEGRALELNNAYETIFGWTVQEVLGGMLPSIPEHLIGEAKSIFKEVRHGKNIIGFETIRQHKDGQFINVSVTYSPVWDAQGNIVAVSGILRDITESKQKEQEQKRLVAILEATTDFVSISDRHGRVLYYNQAARKILGIDDHEDISKIHIPDTHPEWAGKLVITEGLPTALKEGKWSGETAFLSRNGTETPAHQIILSHKSSDGKAEYYSTIARDLTDIKKSEERERLAAQVLENISEGVLITDRKGIVVSVNPAYTQITGHTEEDLIGKHVRILSSGIDDGDFYKFLRKKLIETEQWEGEVWDHRKNGESYFKQIAVSPVKDKRGKRTHYVAVTKDITPRKRMEEKIQYQAYHDILTDLPNRILFLIRLTQAIKHAKKYQLMAAVMFLDLDRFKLINDTLGHSTGDLLLQSVAARLLDSVGSDDTVSRLGGDEFLILLPRLANASEAVNAAESILEALSHPFVLNRQEYFISASIGISFYPIDGDDEETLIKNADTAMYLAKKEGNCYHMFTSALNAKTSKRLRLETDLRKALEREEFILHYQPKVDLRTGKITGMEALVRWQHPEFGMIPPNEFIPLSEETGLIIPLGEWVLRTACRQNKAWQEEGFPPVRIAVNLSFRQFQQKNLTETLAQILKEIGLAPYYLELELTESIIMNNPDTTIRILQEVKDMGIWISLDDFGTGYSSLNYLKRLPLDTLKIDRTFVQQLGTHRDKAIVRALIDLAHHLDIKVITEGVETEDQLKLLRSFQCDEMQGYIFSPPVSAETFRQMLQKHFEQ</sequence>
<evidence type="ECO:0000259" key="2">
    <source>
        <dbReference type="PROSITE" id="PS50112"/>
    </source>
</evidence>
<feature type="domain" description="PAS" evidence="2">
    <location>
        <begin position="665"/>
        <end position="710"/>
    </location>
</feature>
<dbReference type="Pfam" id="PF17159">
    <property type="entry name" value="MASE3"/>
    <property type="match status" value="1"/>
</dbReference>
<organism evidence="6 7">
    <name type="scientific">Ferviditalea candida</name>
    <dbReference type="NCBI Taxonomy" id="3108399"/>
    <lineage>
        <taxon>Bacteria</taxon>
        <taxon>Bacillati</taxon>
        <taxon>Bacillota</taxon>
        <taxon>Bacilli</taxon>
        <taxon>Bacillales</taxon>
        <taxon>Paenibacillaceae</taxon>
        <taxon>Ferviditalea</taxon>
    </lineage>
</organism>
<dbReference type="InterPro" id="IPR001633">
    <property type="entry name" value="EAL_dom"/>
</dbReference>
<dbReference type="Pfam" id="PF00989">
    <property type="entry name" value="PAS"/>
    <property type="match status" value="1"/>
</dbReference>
<dbReference type="SMART" id="SM00052">
    <property type="entry name" value="EAL"/>
    <property type="match status" value="1"/>
</dbReference>
<feature type="transmembrane region" description="Helical" evidence="1">
    <location>
        <begin position="49"/>
        <end position="74"/>
    </location>
</feature>
<reference evidence="6" key="1">
    <citation type="submission" date="2023-12" db="EMBL/GenBank/DDBJ databases">
        <title>Fervidustalea candida gen. nov., sp. nov., a novel member of the family Paenibacillaceae isolated from a geothermal area.</title>
        <authorList>
            <person name="Li W.-J."/>
            <person name="Jiao J.-Y."/>
            <person name="Chen Y."/>
        </authorList>
    </citation>
    <scope>NUCLEOTIDE SEQUENCE</scope>
    <source>
        <strain evidence="6">SYSU GA230002</strain>
    </source>
</reference>
<evidence type="ECO:0000259" key="4">
    <source>
        <dbReference type="PROSITE" id="PS50883"/>
    </source>
</evidence>
<dbReference type="Pfam" id="PF00990">
    <property type="entry name" value="GGDEF"/>
    <property type="match status" value="1"/>
</dbReference>
<dbReference type="InterPro" id="IPR043128">
    <property type="entry name" value="Rev_trsase/Diguanyl_cyclase"/>
</dbReference>
<dbReference type="SUPFAM" id="SSF55785">
    <property type="entry name" value="PYP-like sensor domain (PAS domain)"/>
    <property type="match status" value="4"/>
</dbReference>
<dbReference type="Gene3D" id="3.30.70.270">
    <property type="match status" value="1"/>
</dbReference>
<dbReference type="PANTHER" id="PTHR44757:SF2">
    <property type="entry name" value="BIOFILM ARCHITECTURE MAINTENANCE PROTEIN MBAA"/>
    <property type="match status" value="1"/>
</dbReference>
<dbReference type="CDD" id="cd01948">
    <property type="entry name" value="EAL"/>
    <property type="match status" value="1"/>
</dbReference>
<evidence type="ECO:0000259" key="3">
    <source>
        <dbReference type="PROSITE" id="PS50113"/>
    </source>
</evidence>
<dbReference type="PROSITE" id="PS50112">
    <property type="entry name" value="PAS"/>
    <property type="match status" value="4"/>
</dbReference>
<feature type="transmembrane region" description="Helical" evidence="1">
    <location>
        <begin position="194"/>
        <end position="211"/>
    </location>
</feature>
<evidence type="ECO:0000313" key="7">
    <source>
        <dbReference type="Proteomes" id="UP001310386"/>
    </source>
</evidence>
<dbReference type="NCBIfam" id="TIGR00229">
    <property type="entry name" value="sensory_box"/>
    <property type="match status" value="4"/>
</dbReference>
<dbReference type="InterPro" id="IPR029787">
    <property type="entry name" value="Nucleotide_cyclase"/>
</dbReference>
<dbReference type="PROSITE" id="PS50883">
    <property type="entry name" value="EAL"/>
    <property type="match status" value="1"/>
</dbReference>
<dbReference type="InterPro" id="IPR013767">
    <property type="entry name" value="PAS_fold"/>
</dbReference>
<dbReference type="Proteomes" id="UP001310386">
    <property type="component" value="Unassembled WGS sequence"/>
</dbReference>
<feature type="domain" description="PAC" evidence="3">
    <location>
        <begin position="368"/>
        <end position="420"/>
    </location>
</feature>
<feature type="transmembrane region" description="Helical" evidence="1">
    <location>
        <begin position="154"/>
        <end position="174"/>
    </location>
</feature>
<protein>
    <submittedName>
        <fullName evidence="6">PAS domain S-box protein</fullName>
    </submittedName>
</protein>
<dbReference type="EMBL" id="JAYJLD010000004">
    <property type="protein sequence ID" value="MEB3100799.1"/>
    <property type="molecule type" value="Genomic_DNA"/>
</dbReference>
<feature type="domain" description="PAC" evidence="3">
    <location>
        <begin position="736"/>
        <end position="790"/>
    </location>
</feature>
<evidence type="ECO:0000256" key="1">
    <source>
        <dbReference type="SAM" id="Phobius"/>
    </source>
</evidence>
<proteinExistence type="predicted"/>
<dbReference type="InterPro" id="IPR000160">
    <property type="entry name" value="GGDEF_dom"/>
</dbReference>
<feature type="transmembrane region" description="Helical" evidence="1">
    <location>
        <begin position="223"/>
        <end position="242"/>
    </location>
</feature>
<dbReference type="CDD" id="cd01949">
    <property type="entry name" value="GGDEF"/>
    <property type="match status" value="1"/>
</dbReference>
<gene>
    <name evidence="6" type="ORF">VF724_03905</name>
</gene>
<feature type="transmembrane region" description="Helical" evidence="1">
    <location>
        <begin position="86"/>
        <end position="106"/>
    </location>
</feature>
<dbReference type="SMART" id="SM00086">
    <property type="entry name" value="PAC"/>
    <property type="match status" value="4"/>
</dbReference>
<dbReference type="Gene3D" id="3.30.450.20">
    <property type="entry name" value="PAS domain"/>
    <property type="match status" value="4"/>
</dbReference>
<keyword evidence="1" id="KW-1133">Transmembrane helix</keyword>
<feature type="domain" description="PAC" evidence="3">
    <location>
        <begin position="491"/>
        <end position="545"/>
    </location>
</feature>
<feature type="domain" description="PAS" evidence="2">
    <location>
        <begin position="542"/>
        <end position="614"/>
    </location>
</feature>
<evidence type="ECO:0000313" key="6">
    <source>
        <dbReference type="EMBL" id="MEB3100799.1"/>
    </source>
</evidence>
<dbReference type="InterPro" id="IPR000014">
    <property type="entry name" value="PAS"/>
</dbReference>
<feature type="domain" description="PAS" evidence="2">
    <location>
        <begin position="421"/>
        <end position="465"/>
    </location>
</feature>
<dbReference type="InterPro" id="IPR033425">
    <property type="entry name" value="MASE3"/>
</dbReference>
<dbReference type="Pfam" id="PF00563">
    <property type="entry name" value="EAL"/>
    <property type="match status" value="1"/>
</dbReference>
<comment type="caution">
    <text evidence="6">The sequence shown here is derived from an EMBL/GenBank/DDBJ whole genome shotgun (WGS) entry which is preliminary data.</text>
</comment>
<dbReference type="InterPro" id="IPR035919">
    <property type="entry name" value="EAL_sf"/>
</dbReference>
<dbReference type="PROSITE" id="PS50887">
    <property type="entry name" value="GGDEF"/>
    <property type="match status" value="1"/>
</dbReference>
<dbReference type="SMART" id="SM00267">
    <property type="entry name" value="GGDEF"/>
    <property type="match status" value="1"/>
</dbReference>
<dbReference type="Pfam" id="PF08448">
    <property type="entry name" value="PAS_4"/>
    <property type="match status" value="1"/>
</dbReference>